<organism evidence="2 3">
    <name type="scientific">Mya arenaria</name>
    <name type="common">Soft-shell clam</name>
    <dbReference type="NCBI Taxonomy" id="6604"/>
    <lineage>
        <taxon>Eukaryota</taxon>
        <taxon>Metazoa</taxon>
        <taxon>Spiralia</taxon>
        <taxon>Lophotrochozoa</taxon>
        <taxon>Mollusca</taxon>
        <taxon>Bivalvia</taxon>
        <taxon>Autobranchia</taxon>
        <taxon>Heteroconchia</taxon>
        <taxon>Euheterodonta</taxon>
        <taxon>Imparidentia</taxon>
        <taxon>Neoheterodontei</taxon>
        <taxon>Myida</taxon>
        <taxon>Myoidea</taxon>
        <taxon>Myidae</taxon>
        <taxon>Mya</taxon>
    </lineage>
</organism>
<feature type="region of interest" description="Disordered" evidence="1">
    <location>
        <begin position="803"/>
        <end position="830"/>
    </location>
</feature>
<dbReference type="EMBL" id="CP111017">
    <property type="protein sequence ID" value="WAR09247.1"/>
    <property type="molecule type" value="Genomic_DNA"/>
</dbReference>
<accession>A0ABY7EGX6</accession>
<gene>
    <name evidence="2" type="ORF">MAR_019205</name>
</gene>
<evidence type="ECO:0000313" key="2">
    <source>
        <dbReference type="EMBL" id="WAR09247.1"/>
    </source>
</evidence>
<dbReference type="PANTHER" id="PTHR33480:SF1">
    <property type="entry name" value="TYR RECOMBINASE DOMAIN-CONTAINING PROTEIN"/>
    <property type="match status" value="1"/>
</dbReference>
<sequence length="901" mass="101814">MSRTATQSQFTVNVTMQTDIKLSESDSAMKTSEVPPASSILAQNMIDIKLPESDSAMETSEVPPASSVLAQNMTDIKLPESDSAMETSDVPPASSILAQNMTDIMLPDKDSAMKTSDVPPASAYPIPLQGSSEADDNIDVGHILSSDVEQLSSCEQDLLHHLETFREQFPFVDSPAVSESEDESEIEINIGKFLQSESEDSESDPECESDPAEEITSKGGRFKENEIIRDIEYPNIFMRKHLKRAHSSSGQAYKKKHDRVYDNFHYCFFCKKMNGHIPVHMKTHRNIKEVADELRKEKPDFTRLRKMGDDLHNREVVESKEGELVVSRRSSKDLLDVSKYGPCINCFEWVQLSGLKKHYKKCVKGKTNGLGKKDLVLKAQILAGHIKGNLSKMMKEEVFRIMKTDDVTKTAQSDMLILLLGESWLRRSFDNVEKRKYYTSGRMRLCARLLNALNADEQNESPSCSRTKTMWDFLVPSYFDNFVRASLSVSMPNMDDLDDLKAPSNAIKLKYDIRRLVNAKYACLLKGNDTDIADLKSCKRFLTLMEIEWAERVTKIARTVLQARQLTEKKDIPAPGDVEMLTKHLASELQTTEMNTANFHRLVQLCQTRLLLFNKRRSGELEVLDLQSFVTRSSNLSDLDASIAEDLTAVEKHLLDSQGLMMIRGKRGKPVPVIIPKDADKPLAFIANLEARLAAGVQSSNKYLFANKGSKQNNKCVNEEVYGNSYTGMVERVYISKLLLIQDLNLTRKFQGQNLEEIDVADLLTEHQGWTPNMSNTAAEATELPTEYNSGSDIEVCNNIHREKEESSGEDSDAVCQPKRKKAAQSTRQKWSEKEVEELKKFFKTYLDVGITPRQDAIKKALEKSKKENGALWRRKSHLIIKKISNMNKNKRKSGQKSLKA</sequence>
<feature type="compositionally biased region" description="Acidic residues" evidence="1">
    <location>
        <begin position="197"/>
        <end position="213"/>
    </location>
</feature>
<proteinExistence type="predicted"/>
<feature type="region of interest" description="Disordered" evidence="1">
    <location>
        <begin position="193"/>
        <end position="221"/>
    </location>
</feature>
<dbReference type="PANTHER" id="PTHR33480">
    <property type="entry name" value="SET DOMAIN-CONTAINING PROTEIN-RELATED"/>
    <property type="match status" value="1"/>
</dbReference>
<reference evidence="2" key="1">
    <citation type="submission" date="2022-11" db="EMBL/GenBank/DDBJ databases">
        <title>Centuries of genome instability and evolution in soft-shell clam transmissible cancer (bioRxiv).</title>
        <authorList>
            <person name="Hart S.F.M."/>
            <person name="Yonemitsu M.A."/>
            <person name="Giersch R.M."/>
            <person name="Beal B.F."/>
            <person name="Arriagada G."/>
            <person name="Davis B.W."/>
            <person name="Ostrander E.A."/>
            <person name="Goff S.P."/>
            <person name="Metzger M.J."/>
        </authorList>
    </citation>
    <scope>NUCLEOTIDE SEQUENCE</scope>
    <source>
        <strain evidence="2">MELC-2E11</strain>
        <tissue evidence="2">Siphon/mantle</tissue>
    </source>
</reference>
<keyword evidence="3" id="KW-1185">Reference proteome</keyword>
<protein>
    <submittedName>
        <fullName evidence="2">Uncharacterized protein</fullName>
    </submittedName>
</protein>
<evidence type="ECO:0000256" key="1">
    <source>
        <dbReference type="SAM" id="MobiDB-lite"/>
    </source>
</evidence>
<evidence type="ECO:0000313" key="3">
    <source>
        <dbReference type="Proteomes" id="UP001164746"/>
    </source>
</evidence>
<name>A0ABY7EGX6_MYAAR</name>
<dbReference type="Proteomes" id="UP001164746">
    <property type="component" value="Chromosome 6"/>
</dbReference>